<dbReference type="Proteomes" id="UP000529637">
    <property type="component" value="Unassembled WGS sequence"/>
</dbReference>
<evidence type="ECO:0000313" key="1">
    <source>
        <dbReference type="EMBL" id="NUZ08672.1"/>
    </source>
</evidence>
<dbReference type="EMBL" id="JABWMJ010000015">
    <property type="protein sequence ID" value="NUZ08672.1"/>
    <property type="molecule type" value="Genomic_DNA"/>
</dbReference>
<dbReference type="AlphaFoldDB" id="A0A7Y6TZ13"/>
<sequence length="151" mass="17033">MPYIEIGPVPGEENCAQVGSSDYTEASLRECEVFRRMLARLFPVPAGLPVAYVGRTHPHDFGNYREVSIRYDESDSQAVEFAYEVEQSAPGEWDAIARYELAWYERKQAYDLAVREQRLRSEEVPPAFSTSDPPNLPMNAGFAELLASNPL</sequence>
<protein>
    <submittedName>
        <fullName evidence="1">Uncharacterized protein</fullName>
    </submittedName>
</protein>
<keyword evidence="2" id="KW-1185">Reference proteome</keyword>
<evidence type="ECO:0000313" key="2">
    <source>
        <dbReference type="Proteomes" id="UP000529637"/>
    </source>
</evidence>
<name>A0A7Y6TZ13_9BURK</name>
<proteinExistence type="predicted"/>
<dbReference type="RefSeq" id="WP_176071533.1">
    <property type="nucleotide sequence ID" value="NZ_JABWMJ010000015.1"/>
</dbReference>
<comment type="caution">
    <text evidence="1">The sequence shown here is derived from an EMBL/GenBank/DDBJ whole genome shotgun (WGS) entry which is preliminary data.</text>
</comment>
<accession>A0A7Y6TZ13</accession>
<reference evidence="1 2" key="1">
    <citation type="submission" date="2020-06" db="EMBL/GenBank/DDBJ databases">
        <title>Schlegella sp. ID0723 isolated from air conditioner.</title>
        <authorList>
            <person name="Kim D.Y."/>
            <person name="Kim D.-U."/>
        </authorList>
    </citation>
    <scope>NUCLEOTIDE SEQUENCE [LARGE SCALE GENOMIC DNA]</scope>
    <source>
        <strain evidence="1 2">ID0723</strain>
    </source>
</reference>
<gene>
    <name evidence="1" type="ORF">HQN59_23280</name>
</gene>
<organism evidence="1 2">
    <name type="scientific">Piscinibacter koreensis</name>
    <dbReference type="NCBI Taxonomy" id="2742824"/>
    <lineage>
        <taxon>Bacteria</taxon>
        <taxon>Pseudomonadati</taxon>
        <taxon>Pseudomonadota</taxon>
        <taxon>Betaproteobacteria</taxon>
        <taxon>Burkholderiales</taxon>
        <taxon>Sphaerotilaceae</taxon>
        <taxon>Piscinibacter</taxon>
    </lineage>
</organism>